<evidence type="ECO:0000256" key="1">
    <source>
        <dbReference type="ARBA" id="ARBA00012527"/>
    </source>
</evidence>
<dbReference type="InterPro" id="IPR004861">
    <property type="entry name" value="Siw14-like"/>
</dbReference>
<comment type="similarity">
    <text evidence="3">Belongs to the protein-tyrosine phosphatase family. Atypical dual-specificity phosphatase Siw14-like subfamily.</text>
</comment>
<dbReference type="InterPro" id="IPR029021">
    <property type="entry name" value="Prot-tyrosine_phosphatase-like"/>
</dbReference>
<feature type="domain" description="Tyrosine specific protein phosphatases" evidence="7">
    <location>
        <begin position="107"/>
        <end position="145"/>
    </location>
</feature>
<reference evidence="8 9" key="1">
    <citation type="submission" date="2018-12" db="EMBL/GenBank/DDBJ databases">
        <title>The genome sequences of Variovorax guangxiensis DSM 27352.</title>
        <authorList>
            <person name="Gao J."/>
            <person name="Sun J."/>
        </authorList>
    </citation>
    <scope>NUCLEOTIDE SEQUENCE [LARGE SCALE GENOMIC DNA]</scope>
    <source>
        <strain evidence="8 9">DSM 27352</strain>
    </source>
</reference>
<comment type="caution">
    <text evidence="8">The sequence shown here is derived from an EMBL/GenBank/DDBJ whole genome shotgun (WGS) entry which is preliminary data.</text>
</comment>
<dbReference type="EC" id="3.6.1.52" evidence="1"/>
<dbReference type="InterPro" id="IPR020422">
    <property type="entry name" value="TYR_PHOSPHATASE_DUAL_dom"/>
</dbReference>
<evidence type="ECO:0000256" key="4">
    <source>
        <dbReference type="ARBA" id="ARBA00047342"/>
    </source>
</evidence>
<dbReference type="SUPFAM" id="SSF52799">
    <property type="entry name" value="(Phosphotyrosine protein) phosphatases II"/>
    <property type="match status" value="1"/>
</dbReference>
<keyword evidence="2" id="KW-0378">Hydrolase</keyword>
<dbReference type="GO" id="GO:0008486">
    <property type="term" value="F:diphosphoinositol-polyphosphate diphosphatase activity"/>
    <property type="evidence" value="ECO:0007669"/>
    <property type="project" value="UniProtKB-EC"/>
</dbReference>
<evidence type="ECO:0000256" key="5">
    <source>
        <dbReference type="ARBA" id="ARBA00047927"/>
    </source>
</evidence>
<proteinExistence type="inferred from homology"/>
<organism evidence="8 9">
    <name type="scientific">Variovorax guangxiensis</name>
    <dbReference type="NCBI Taxonomy" id="1775474"/>
    <lineage>
        <taxon>Bacteria</taxon>
        <taxon>Pseudomonadati</taxon>
        <taxon>Pseudomonadota</taxon>
        <taxon>Betaproteobacteria</taxon>
        <taxon>Burkholderiales</taxon>
        <taxon>Comamonadaceae</taxon>
        <taxon>Variovorax</taxon>
    </lineage>
</organism>
<dbReference type="PROSITE" id="PS50056">
    <property type="entry name" value="TYR_PHOSPHATASE_2"/>
    <property type="match status" value="1"/>
</dbReference>
<name>A0A3S0XE94_9BURK</name>
<evidence type="ECO:0000313" key="8">
    <source>
        <dbReference type="EMBL" id="RUR71360.1"/>
    </source>
</evidence>
<gene>
    <name evidence="8" type="ORF">EJP67_30375</name>
</gene>
<dbReference type="Gene3D" id="3.90.190.10">
    <property type="entry name" value="Protein tyrosine phosphatase superfamily"/>
    <property type="match status" value="1"/>
</dbReference>
<dbReference type="RefSeq" id="WP_126025434.1">
    <property type="nucleotide sequence ID" value="NZ_RXFT01000020.1"/>
</dbReference>
<evidence type="ECO:0000256" key="6">
    <source>
        <dbReference type="SAM" id="MobiDB-lite"/>
    </source>
</evidence>
<dbReference type="EMBL" id="RXFT01000020">
    <property type="protein sequence ID" value="RUR71360.1"/>
    <property type="molecule type" value="Genomic_DNA"/>
</dbReference>
<comment type="catalytic activity">
    <reaction evidence="4">
        <text>5-diphospho-1D-myo-inositol 1,2,3,4,6-pentakisphosphate + H2O = 1D-myo-inositol hexakisphosphate + phosphate + H(+)</text>
        <dbReference type="Rhea" id="RHEA:22384"/>
        <dbReference type="ChEBI" id="CHEBI:15377"/>
        <dbReference type="ChEBI" id="CHEBI:15378"/>
        <dbReference type="ChEBI" id="CHEBI:43474"/>
        <dbReference type="ChEBI" id="CHEBI:58130"/>
        <dbReference type="ChEBI" id="CHEBI:58628"/>
        <dbReference type="EC" id="3.6.1.52"/>
    </reaction>
    <physiologicalReaction direction="left-to-right" evidence="4">
        <dbReference type="Rhea" id="RHEA:22385"/>
    </physiologicalReaction>
</comment>
<dbReference type="InterPro" id="IPR016130">
    <property type="entry name" value="Tyr_Pase_AS"/>
</dbReference>
<dbReference type="InterPro" id="IPR000387">
    <property type="entry name" value="Tyr_Pase_dom"/>
</dbReference>
<dbReference type="PROSITE" id="PS00383">
    <property type="entry name" value="TYR_PHOSPHATASE_1"/>
    <property type="match status" value="1"/>
</dbReference>
<evidence type="ECO:0000256" key="2">
    <source>
        <dbReference type="ARBA" id="ARBA00022801"/>
    </source>
</evidence>
<accession>A0A3S0XE94</accession>
<comment type="catalytic activity">
    <reaction evidence="5">
        <text>1,5-bis(diphospho)-1D-myo-inositol 2,3,4,6-tetrakisphosphate + H2O = 1-diphospho-1D-myo-inositol 2,3,4,5,6-pentakisphosphate + phosphate + 2 H(+)</text>
        <dbReference type="Rhea" id="RHEA:79699"/>
        <dbReference type="ChEBI" id="CHEBI:15377"/>
        <dbReference type="ChEBI" id="CHEBI:15378"/>
        <dbReference type="ChEBI" id="CHEBI:43474"/>
        <dbReference type="ChEBI" id="CHEBI:74946"/>
        <dbReference type="ChEBI" id="CHEBI:77983"/>
        <dbReference type="EC" id="3.6.1.52"/>
    </reaction>
    <physiologicalReaction direction="left-to-right" evidence="5">
        <dbReference type="Rhea" id="RHEA:79700"/>
    </physiologicalReaction>
</comment>
<dbReference type="GO" id="GO:0016791">
    <property type="term" value="F:phosphatase activity"/>
    <property type="evidence" value="ECO:0007669"/>
    <property type="project" value="TreeGrafter"/>
</dbReference>
<dbReference type="PANTHER" id="PTHR31126:SF72">
    <property type="entry name" value="DUAL SPECIFICITY PROTEIN PHOSPHATASE TPBA"/>
    <property type="match status" value="1"/>
</dbReference>
<dbReference type="Proteomes" id="UP000281118">
    <property type="component" value="Unassembled WGS sequence"/>
</dbReference>
<dbReference type="Pfam" id="PF03162">
    <property type="entry name" value="Y_phosphatase2"/>
    <property type="match status" value="1"/>
</dbReference>
<dbReference type="PANTHER" id="PTHR31126">
    <property type="entry name" value="TYROSINE-PROTEIN PHOSPHATASE"/>
    <property type="match status" value="1"/>
</dbReference>
<feature type="region of interest" description="Disordered" evidence="6">
    <location>
        <begin position="1"/>
        <end position="33"/>
    </location>
</feature>
<evidence type="ECO:0000259" key="7">
    <source>
        <dbReference type="PROSITE" id="PS50056"/>
    </source>
</evidence>
<sequence length="199" mass="22104">MSSSSSSSSSSSRRKRRERRQEPIADAPRPGHWADPLDALGVENLHRITPTLYRSAQPKRSNLAALQSLGIRTVVSLRSFNDDRKVFAGSGIRLVRVPINTWSIDDAKVLRALQAIRAAEKQGPVLIHCMHGADRTGVVAAVYRMALQDWDKDSARQEMLRGGYGYHTLWRNIPRYIGRLDPAAMRDALAQAPAIPVLS</sequence>
<feature type="compositionally biased region" description="Low complexity" evidence="6">
    <location>
        <begin position="1"/>
        <end position="11"/>
    </location>
</feature>
<evidence type="ECO:0000313" key="9">
    <source>
        <dbReference type="Proteomes" id="UP000281118"/>
    </source>
</evidence>
<dbReference type="OrthoDB" id="9814896at2"/>
<dbReference type="SMART" id="SM00195">
    <property type="entry name" value="DSPc"/>
    <property type="match status" value="1"/>
</dbReference>
<dbReference type="CDD" id="cd14529">
    <property type="entry name" value="TpbA-like"/>
    <property type="match status" value="1"/>
</dbReference>
<dbReference type="AlphaFoldDB" id="A0A3S0XE94"/>
<protein>
    <recommendedName>
        <fullName evidence="1">diphosphoinositol-polyphosphate diphosphatase</fullName>
        <ecNumber evidence="1">3.6.1.52</ecNumber>
    </recommendedName>
</protein>
<evidence type="ECO:0000256" key="3">
    <source>
        <dbReference type="ARBA" id="ARBA00044949"/>
    </source>
</evidence>